<organism evidence="1 2">
    <name type="scientific">Ensete ventricosum</name>
    <name type="common">Abyssinian banana</name>
    <name type="synonym">Musa ensete</name>
    <dbReference type="NCBI Taxonomy" id="4639"/>
    <lineage>
        <taxon>Eukaryota</taxon>
        <taxon>Viridiplantae</taxon>
        <taxon>Streptophyta</taxon>
        <taxon>Embryophyta</taxon>
        <taxon>Tracheophyta</taxon>
        <taxon>Spermatophyta</taxon>
        <taxon>Magnoliopsida</taxon>
        <taxon>Liliopsida</taxon>
        <taxon>Zingiberales</taxon>
        <taxon>Musaceae</taxon>
        <taxon>Ensete</taxon>
    </lineage>
</organism>
<protein>
    <submittedName>
        <fullName evidence="1">Uncharacterized protein</fullName>
    </submittedName>
</protein>
<accession>A0A426YTS8</accession>
<evidence type="ECO:0000313" key="2">
    <source>
        <dbReference type="Proteomes" id="UP000287651"/>
    </source>
</evidence>
<sequence length="164" mass="17524">MLPLPTVVAHLHDLAAQLHPASPSTPTGTIENTPPLQSFVVFLLTPQQAALPLPVASIIPSNSRNRVLYTSFKLLSTLAWNQLLLRQLHRAAPSSHANGAIEDRLDYVADTISASVSLRHRLLQLAVITAVAVAVTATPLAIRSAHLDSTVNSILLTINSILLS</sequence>
<proteinExistence type="predicted"/>
<evidence type="ECO:0000313" key="1">
    <source>
        <dbReference type="EMBL" id="RRT55156.1"/>
    </source>
</evidence>
<reference evidence="1 2" key="1">
    <citation type="journal article" date="2014" name="Agronomy (Basel)">
        <title>A Draft Genome Sequence for Ensete ventricosum, the Drought-Tolerant Tree Against Hunger.</title>
        <authorList>
            <person name="Harrison J."/>
            <person name="Moore K.A."/>
            <person name="Paszkiewicz K."/>
            <person name="Jones T."/>
            <person name="Grant M."/>
            <person name="Ambacheew D."/>
            <person name="Muzemil S."/>
            <person name="Studholme D.J."/>
        </authorList>
    </citation>
    <scope>NUCLEOTIDE SEQUENCE [LARGE SCALE GENOMIC DNA]</scope>
</reference>
<dbReference type="AlphaFoldDB" id="A0A426YTS8"/>
<name>A0A426YTS8_ENSVE</name>
<comment type="caution">
    <text evidence="1">The sequence shown here is derived from an EMBL/GenBank/DDBJ whole genome shotgun (WGS) entry which is preliminary data.</text>
</comment>
<gene>
    <name evidence="1" type="ORF">B296_00047066</name>
</gene>
<dbReference type="EMBL" id="AMZH03010217">
    <property type="protein sequence ID" value="RRT55156.1"/>
    <property type="molecule type" value="Genomic_DNA"/>
</dbReference>
<dbReference type="Proteomes" id="UP000287651">
    <property type="component" value="Unassembled WGS sequence"/>
</dbReference>